<sequence length="76" mass="8887">KIALLEDELDGAERNVKHTVDRLRQVDVTAQHFERQSHVHQERDQWAKKCELYAAQAKYREAKAELDELVAKMEGL</sequence>
<evidence type="ECO:0000313" key="2">
    <source>
        <dbReference type="EMBL" id="KAJ7307893.1"/>
    </source>
</evidence>
<feature type="non-terminal residue" evidence="2">
    <location>
        <position position="1"/>
    </location>
</feature>
<dbReference type="EMBL" id="JARIHO010000086">
    <property type="protein sequence ID" value="KAJ7307893.1"/>
    <property type="molecule type" value="Genomic_DNA"/>
</dbReference>
<dbReference type="Pfam" id="PF00261">
    <property type="entry name" value="Tropomyosin"/>
    <property type="match status" value="1"/>
</dbReference>
<proteinExistence type="predicted"/>
<dbReference type="AlphaFoldDB" id="A0AAD7EAQ7"/>
<dbReference type="InterPro" id="IPR000533">
    <property type="entry name" value="Tropomyosin"/>
</dbReference>
<evidence type="ECO:0000313" key="3">
    <source>
        <dbReference type="Proteomes" id="UP001218218"/>
    </source>
</evidence>
<dbReference type="Proteomes" id="UP001218218">
    <property type="component" value="Unassembled WGS sequence"/>
</dbReference>
<keyword evidence="3" id="KW-1185">Reference proteome</keyword>
<protein>
    <recommendedName>
        <fullName evidence="4">Tropomyosin</fullName>
    </recommendedName>
</protein>
<comment type="caution">
    <text evidence="2">The sequence shown here is derived from an EMBL/GenBank/DDBJ whole genome shotgun (WGS) entry which is preliminary data.</text>
</comment>
<evidence type="ECO:0008006" key="4">
    <source>
        <dbReference type="Google" id="ProtNLM"/>
    </source>
</evidence>
<evidence type="ECO:0000256" key="1">
    <source>
        <dbReference type="ARBA" id="ARBA00023054"/>
    </source>
</evidence>
<gene>
    <name evidence="2" type="ORF">DFH08DRAFT_719950</name>
</gene>
<keyword evidence="1" id="KW-0175">Coiled coil</keyword>
<organism evidence="2 3">
    <name type="scientific">Mycena albidolilacea</name>
    <dbReference type="NCBI Taxonomy" id="1033008"/>
    <lineage>
        <taxon>Eukaryota</taxon>
        <taxon>Fungi</taxon>
        <taxon>Dikarya</taxon>
        <taxon>Basidiomycota</taxon>
        <taxon>Agaricomycotina</taxon>
        <taxon>Agaricomycetes</taxon>
        <taxon>Agaricomycetidae</taxon>
        <taxon>Agaricales</taxon>
        <taxon>Marasmiineae</taxon>
        <taxon>Mycenaceae</taxon>
        <taxon>Mycena</taxon>
    </lineage>
</organism>
<reference evidence="2" key="1">
    <citation type="submission" date="2023-03" db="EMBL/GenBank/DDBJ databases">
        <title>Massive genome expansion in bonnet fungi (Mycena s.s.) driven by repeated elements and novel gene families across ecological guilds.</title>
        <authorList>
            <consortium name="Lawrence Berkeley National Laboratory"/>
            <person name="Harder C.B."/>
            <person name="Miyauchi S."/>
            <person name="Viragh M."/>
            <person name="Kuo A."/>
            <person name="Thoen E."/>
            <person name="Andreopoulos B."/>
            <person name="Lu D."/>
            <person name="Skrede I."/>
            <person name="Drula E."/>
            <person name="Henrissat B."/>
            <person name="Morin E."/>
            <person name="Kohler A."/>
            <person name="Barry K."/>
            <person name="LaButti K."/>
            <person name="Morin E."/>
            <person name="Salamov A."/>
            <person name="Lipzen A."/>
            <person name="Mereny Z."/>
            <person name="Hegedus B."/>
            <person name="Baldrian P."/>
            <person name="Stursova M."/>
            <person name="Weitz H."/>
            <person name="Taylor A."/>
            <person name="Grigoriev I.V."/>
            <person name="Nagy L.G."/>
            <person name="Martin F."/>
            <person name="Kauserud H."/>
        </authorList>
    </citation>
    <scope>NUCLEOTIDE SEQUENCE</scope>
    <source>
        <strain evidence="2">CBHHK002</strain>
    </source>
</reference>
<dbReference type="SUPFAM" id="SSF57997">
    <property type="entry name" value="Tropomyosin"/>
    <property type="match status" value="1"/>
</dbReference>
<accession>A0AAD7EAQ7</accession>
<name>A0AAD7EAQ7_9AGAR</name>